<proteinExistence type="predicted"/>
<dbReference type="EMBL" id="QTSX02005786">
    <property type="protein sequence ID" value="KAJ9057543.1"/>
    <property type="molecule type" value="Genomic_DNA"/>
</dbReference>
<accession>A0ACC2S590</accession>
<evidence type="ECO:0000313" key="2">
    <source>
        <dbReference type="Proteomes" id="UP001165960"/>
    </source>
</evidence>
<comment type="caution">
    <text evidence="1">The sequence shown here is derived from an EMBL/GenBank/DDBJ whole genome shotgun (WGS) entry which is preliminary data.</text>
</comment>
<reference evidence="1" key="1">
    <citation type="submission" date="2022-04" db="EMBL/GenBank/DDBJ databases">
        <title>Genome of the entomopathogenic fungus Entomophthora muscae.</title>
        <authorList>
            <person name="Elya C."/>
            <person name="Lovett B.R."/>
            <person name="Lee E."/>
            <person name="Macias A.M."/>
            <person name="Hajek A.E."/>
            <person name="De Bivort B.L."/>
            <person name="Kasson M.T."/>
            <person name="De Fine Licht H.H."/>
            <person name="Stajich J.E."/>
        </authorList>
    </citation>
    <scope>NUCLEOTIDE SEQUENCE</scope>
    <source>
        <strain evidence="1">Berkeley</strain>
    </source>
</reference>
<sequence>MGICGPSISYPTTGEGTEPGRPSPHGGAPPPAPLFAPLESGPSNCSTAGNQDFPLYYIPW</sequence>
<name>A0ACC2S590_9FUNG</name>
<organism evidence="1 2">
    <name type="scientific">Entomophthora muscae</name>
    <dbReference type="NCBI Taxonomy" id="34485"/>
    <lineage>
        <taxon>Eukaryota</taxon>
        <taxon>Fungi</taxon>
        <taxon>Fungi incertae sedis</taxon>
        <taxon>Zoopagomycota</taxon>
        <taxon>Entomophthoromycotina</taxon>
        <taxon>Entomophthoromycetes</taxon>
        <taxon>Entomophthorales</taxon>
        <taxon>Entomophthoraceae</taxon>
        <taxon>Entomophthora</taxon>
    </lineage>
</organism>
<dbReference type="Proteomes" id="UP001165960">
    <property type="component" value="Unassembled WGS sequence"/>
</dbReference>
<gene>
    <name evidence="1" type="ORF">DSO57_1021750</name>
</gene>
<protein>
    <submittedName>
        <fullName evidence="1">Uncharacterized protein</fullName>
    </submittedName>
</protein>
<keyword evidence="2" id="KW-1185">Reference proteome</keyword>
<evidence type="ECO:0000313" key="1">
    <source>
        <dbReference type="EMBL" id="KAJ9057543.1"/>
    </source>
</evidence>